<dbReference type="InParanoid" id="A0A067MTJ8"/>
<dbReference type="HOGENOM" id="CLU_1331750_0_0_1"/>
<proteinExistence type="predicted"/>
<gene>
    <name evidence="2" type="ORF">BOTBODRAFT_478706</name>
</gene>
<organism evidence="2 3">
    <name type="scientific">Botryobasidium botryosum (strain FD-172 SS1)</name>
    <dbReference type="NCBI Taxonomy" id="930990"/>
    <lineage>
        <taxon>Eukaryota</taxon>
        <taxon>Fungi</taxon>
        <taxon>Dikarya</taxon>
        <taxon>Basidiomycota</taxon>
        <taxon>Agaricomycotina</taxon>
        <taxon>Agaricomycetes</taxon>
        <taxon>Cantharellales</taxon>
        <taxon>Botryobasidiaceae</taxon>
        <taxon>Botryobasidium</taxon>
    </lineage>
</organism>
<protein>
    <submittedName>
        <fullName evidence="2">Uncharacterized protein</fullName>
    </submittedName>
</protein>
<evidence type="ECO:0000256" key="1">
    <source>
        <dbReference type="SAM" id="MobiDB-lite"/>
    </source>
</evidence>
<evidence type="ECO:0000313" key="2">
    <source>
        <dbReference type="EMBL" id="KDQ18914.1"/>
    </source>
</evidence>
<name>A0A067MTJ8_BOTB1</name>
<reference evidence="3" key="1">
    <citation type="journal article" date="2014" name="Proc. Natl. Acad. Sci. U.S.A.">
        <title>Extensive sampling of basidiomycete genomes demonstrates inadequacy of the white-rot/brown-rot paradigm for wood decay fungi.</title>
        <authorList>
            <person name="Riley R."/>
            <person name="Salamov A.A."/>
            <person name="Brown D.W."/>
            <person name="Nagy L.G."/>
            <person name="Floudas D."/>
            <person name="Held B.W."/>
            <person name="Levasseur A."/>
            <person name="Lombard V."/>
            <person name="Morin E."/>
            <person name="Otillar R."/>
            <person name="Lindquist E.A."/>
            <person name="Sun H."/>
            <person name="LaButti K.M."/>
            <person name="Schmutz J."/>
            <person name="Jabbour D."/>
            <person name="Luo H."/>
            <person name="Baker S.E."/>
            <person name="Pisabarro A.G."/>
            <person name="Walton J.D."/>
            <person name="Blanchette R.A."/>
            <person name="Henrissat B."/>
            <person name="Martin F."/>
            <person name="Cullen D."/>
            <person name="Hibbett D.S."/>
            <person name="Grigoriev I.V."/>
        </authorList>
    </citation>
    <scope>NUCLEOTIDE SEQUENCE [LARGE SCALE GENOMIC DNA]</scope>
    <source>
        <strain evidence="3">FD-172 SS1</strain>
    </source>
</reference>
<accession>A0A067MTJ8</accession>
<feature type="region of interest" description="Disordered" evidence="1">
    <location>
        <begin position="1"/>
        <end position="36"/>
    </location>
</feature>
<feature type="compositionally biased region" description="Basic residues" evidence="1">
    <location>
        <begin position="1"/>
        <end position="17"/>
    </location>
</feature>
<dbReference type="AlphaFoldDB" id="A0A067MTJ8"/>
<evidence type="ECO:0000313" key="3">
    <source>
        <dbReference type="Proteomes" id="UP000027195"/>
    </source>
</evidence>
<feature type="region of interest" description="Disordered" evidence="1">
    <location>
        <begin position="147"/>
        <end position="206"/>
    </location>
</feature>
<dbReference type="Proteomes" id="UP000027195">
    <property type="component" value="Unassembled WGS sequence"/>
</dbReference>
<keyword evidence="3" id="KW-1185">Reference proteome</keyword>
<feature type="compositionally biased region" description="Low complexity" evidence="1">
    <location>
        <begin position="19"/>
        <end position="30"/>
    </location>
</feature>
<dbReference type="EMBL" id="KL198020">
    <property type="protein sequence ID" value="KDQ18914.1"/>
    <property type="molecule type" value="Genomic_DNA"/>
</dbReference>
<sequence length="206" mass="23084">MKRSRTQTRNKGAHPRGKQAPPEAAQSAAQEAERPSRSSLRVSLLIRATKVTQEYWKRLECAAGFQHAAAVGRVGGEWWRCYAGGGDGVRQCPLRRSYLAFVVHNRVARGGSCAIDLSARFPPLTAKKLAVSFYVCPRRQIRKNTRERSNERWCTPRSHKSPSSVGRERRRRPALRLAIQAPSRQTTLGSRRDSIPPSLCGLAQRD</sequence>